<reference evidence="2 3" key="1">
    <citation type="journal article" date="2013" name="Nature">
        <title>Insights into bilaterian evolution from three spiralian genomes.</title>
        <authorList>
            <person name="Simakov O."/>
            <person name="Marletaz F."/>
            <person name="Cho S.J."/>
            <person name="Edsinger-Gonzales E."/>
            <person name="Havlak P."/>
            <person name="Hellsten U."/>
            <person name="Kuo D.H."/>
            <person name="Larsson T."/>
            <person name="Lv J."/>
            <person name="Arendt D."/>
            <person name="Savage R."/>
            <person name="Osoegawa K."/>
            <person name="de Jong P."/>
            <person name="Grimwood J."/>
            <person name="Chapman J.A."/>
            <person name="Shapiro H."/>
            <person name="Aerts A."/>
            <person name="Otillar R.P."/>
            <person name="Terry A.Y."/>
            <person name="Boore J.L."/>
            <person name="Grigoriev I.V."/>
            <person name="Lindberg D.R."/>
            <person name="Seaver E.C."/>
            <person name="Weisblat D.A."/>
            <person name="Putnam N.H."/>
            <person name="Rokhsar D.S."/>
        </authorList>
    </citation>
    <scope>NUCLEOTIDE SEQUENCE [LARGE SCALE GENOMIC DNA]</scope>
</reference>
<evidence type="ECO:0000313" key="2">
    <source>
        <dbReference type="EMBL" id="ESP05710.1"/>
    </source>
</evidence>
<keyword evidence="1" id="KW-0472">Membrane</keyword>
<dbReference type="SUPFAM" id="SSF103473">
    <property type="entry name" value="MFS general substrate transporter"/>
    <property type="match status" value="1"/>
</dbReference>
<dbReference type="Proteomes" id="UP000030746">
    <property type="component" value="Unassembled WGS sequence"/>
</dbReference>
<dbReference type="HOGENOM" id="CLU_1300937_0_0_1"/>
<dbReference type="GeneID" id="20235716"/>
<dbReference type="CTD" id="20235716"/>
<organism evidence="2 3">
    <name type="scientific">Lottia gigantea</name>
    <name type="common">Giant owl limpet</name>
    <dbReference type="NCBI Taxonomy" id="225164"/>
    <lineage>
        <taxon>Eukaryota</taxon>
        <taxon>Metazoa</taxon>
        <taxon>Spiralia</taxon>
        <taxon>Lophotrochozoa</taxon>
        <taxon>Mollusca</taxon>
        <taxon>Gastropoda</taxon>
        <taxon>Patellogastropoda</taxon>
        <taxon>Lottioidea</taxon>
        <taxon>Lottiidae</taxon>
        <taxon>Lottia</taxon>
    </lineage>
</organism>
<feature type="transmembrane region" description="Helical" evidence="1">
    <location>
        <begin position="149"/>
        <end position="165"/>
    </location>
</feature>
<evidence type="ECO:0000313" key="3">
    <source>
        <dbReference type="Proteomes" id="UP000030746"/>
    </source>
</evidence>
<feature type="transmembrane region" description="Helical" evidence="1">
    <location>
        <begin position="86"/>
        <end position="106"/>
    </location>
</feature>
<accession>V4CT13</accession>
<keyword evidence="3" id="KW-1185">Reference proteome</keyword>
<protein>
    <submittedName>
        <fullName evidence="2">Uncharacterized protein</fullName>
    </submittedName>
</protein>
<evidence type="ECO:0000256" key="1">
    <source>
        <dbReference type="SAM" id="Phobius"/>
    </source>
</evidence>
<name>V4CT13_LOTGI</name>
<keyword evidence="1" id="KW-1133">Transmembrane helix</keyword>
<dbReference type="EMBL" id="KB199650">
    <property type="protein sequence ID" value="ESP05710.1"/>
    <property type="molecule type" value="Genomic_DNA"/>
</dbReference>
<keyword evidence="1" id="KW-0812">Transmembrane</keyword>
<feature type="transmembrane region" description="Helical" evidence="1">
    <location>
        <begin position="118"/>
        <end position="137"/>
    </location>
</feature>
<feature type="transmembrane region" description="Helical" evidence="1">
    <location>
        <begin position="171"/>
        <end position="190"/>
    </location>
</feature>
<dbReference type="InterPro" id="IPR036259">
    <property type="entry name" value="MFS_trans_sf"/>
</dbReference>
<feature type="transmembrane region" description="Helical" evidence="1">
    <location>
        <begin position="30"/>
        <end position="49"/>
    </location>
</feature>
<proteinExistence type="predicted"/>
<dbReference type="RefSeq" id="XP_009044255.1">
    <property type="nucleotide sequence ID" value="XM_009046007.1"/>
</dbReference>
<dbReference type="OMA" id="ATFITCQ"/>
<sequence>MIQILIVFDCSMLSRIFNQTNVLVRVPNTFLILGGIVFVLQVIGIILTFPPPMIDYEDLDLVTNSSSRKEADNKKPLEIIKDPGGILLWSVTFLTILIFWGVQLIYKNFGQTFISDDHFLSAIGTSGCVVSAVYRVILSLLADKIGTKGIVGFIFPLIIGLLKDIGWENTIFILAGLSTLGFACSGLLRLPWLPFRNKPHPHLDLNSMDDKK</sequence>
<dbReference type="AlphaFoldDB" id="V4CT13"/>
<dbReference type="Gene3D" id="1.20.1250.20">
    <property type="entry name" value="MFS general substrate transporter like domains"/>
    <property type="match status" value="1"/>
</dbReference>
<dbReference type="OrthoDB" id="410267at2759"/>
<gene>
    <name evidence="2" type="ORF">LOTGIDRAFT_152580</name>
</gene>
<dbReference type="KEGG" id="lgi:LOTGIDRAFT_152580"/>